<dbReference type="SUPFAM" id="SSF54373">
    <property type="entry name" value="FAD-linked reductases, C-terminal domain"/>
    <property type="match status" value="1"/>
</dbReference>
<dbReference type="SUPFAM" id="SSF51905">
    <property type="entry name" value="FAD/NAD(P)-binding domain"/>
    <property type="match status" value="1"/>
</dbReference>
<feature type="domain" description="FAD dependent oxidoreductase" evidence="1">
    <location>
        <begin position="2"/>
        <end position="335"/>
    </location>
</feature>
<dbReference type="Gene3D" id="3.50.50.60">
    <property type="entry name" value="FAD/NAD(P)-binding domain"/>
    <property type="match status" value="1"/>
</dbReference>
<keyword evidence="3" id="KW-1185">Reference proteome</keyword>
<reference evidence="2 3" key="1">
    <citation type="submission" date="2017-10" db="EMBL/GenBank/DDBJ databases">
        <title>The draft genome sequence of Lewinella marina KCTC 32374.</title>
        <authorList>
            <person name="Wang K."/>
        </authorList>
    </citation>
    <scope>NUCLEOTIDE SEQUENCE [LARGE SCALE GENOMIC DNA]</scope>
    <source>
        <strain evidence="2 3">MKG-38</strain>
    </source>
</reference>
<accession>A0A2G0CIK6</accession>
<dbReference type="GO" id="GO:0005737">
    <property type="term" value="C:cytoplasm"/>
    <property type="evidence" value="ECO:0007669"/>
    <property type="project" value="TreeGrafter"/>
</dbReference>
<protein>
    <submittedName>
        <fullName evidence="2">FAD-dependent oxidoreductase</fullName>
    </submittedName>
</protein>
<comment type="caution">
    <text evidence="2">The sequence shown here is derived from an EMBL/GenBank/DDBJ whole genome shotgun (WGS) entry which is preliminary data.</text>
</comment>
<dbReference type="EMBL" id="PDLO01000001">
    <property type="protein sequence ID" value="PHK99757.1"/>
    <property type="molecule type" value="Genomic_DNA"/>
</dbReference>
<dbReference type="Proteomes" id="UP000226437">
    <property type="component" value="Unassembled WGS sequence"/>
</dbReference>
<organism evidence="2 3">
    <name type="scientific">Neolewinella marina</name>
    <dbReference type="NCBI Taxonomy" id="438751"/>
    <lineage>
        <taxon>Bacteria</taxon>
        <taxon>Pseudomonadati</taxon>
        <taxon>Bacteroidota</taxon>
        <taxon>Saprospiria</taxon>
        <taxon>Saprospirales</taxon>
        <taxon>Lewinellaceae</taxon>
        <taxon>Neolewinella</taxon>
    </lineage>
</organism>
<proteinExistence type="predicted"/>
<evidence type="ECO:0000313" key="3">
    <source>
        <dbReference type="Proteomes" id="UP000226437"/>
    </source>
</evidence>
<evidence type="ECO:0000313" key="2">
    <source>
        <dbReference type="EMBL" id="PHK99757.1"/>
    </source>
</evidence>
<dbReference type="Gene3D" id="3.30.9.10">
    <property type="entry name" value="D-Amino Acid Oxidase, subunit A, domain 2"/>
    <property type="match status" value="1"/>
</dbReference>
<dbReference type="InterPro" id="IPR036188">
    <property type="entry name" value="FAD/NAD-bd_sf"/>
</dbReference>
<dbReference type="OrthoDB" id="214253at2"/>
<dbReference type="InterPro" id="IPR006076">
    <property type="entry name" value="FAD-dep_OxRdtase"/>
</dbReference>
<dbReference type="AlphaFoldDB" id="A0A2G0CIK6"/>
<dbReference type="Pfam" id="PF01266">
    <property type="entry name" value="DAO"/>
    <property type="match status" value="1"/>
</dbReference>
<gene>
    <name evidence="2" type="ORF">CGL56_01525</name>
</gene>
<dbReference type="PANTHER" id="PTHR13847">
    <property type="entry name" value="SARCOSINE DEHYDROGENASE-RELATED"/>
    <property type="match status" value="1"/>
</dbReference>
<sequence length="353" mass="39184">MDYLIVGQGLAGTLIGYRLEQSGHRVTYVDAPEQTAASSVAAGIVNPITGRRFVKSWRIDELLPAARQLYRDLERQLDTPIWQEIPLVRTLFNRGDENDWLARGGDPAYADYLIDQPDLGSIPQITRPAYAYAGVGHSARVNLAGMVGAFRRQRLATRQLIAAPLDYSAISPEPDTPPRVTLPGGSVARSFDRVIFCEGWRARFNPWFGQLPHGGTKGEVLIVRLDSPPLDRLFKHRVFLVPLGDGTYWVGATSSNSFPDDRPTPANRTYLEDRLREVMTVPFEVVDHRAAVRPTVRDRRPMIGAHPAIPSFYLFNGLGTKGASLAPLVSAWLADHLDHGAPLPAEVDVRRFF</sequence>
<name>A0A2G0CIK6_9BACT</name>
<evidence type="ECO:0000259" key="1">
    <source>
        <dbReference type="Pfam" id="PF01266"/>
    </source>
</evidence>